<dbReference type="EMBL" id="ML978972">
    <property type="protein sequence ID" value="KAF1927508.1"/>
    <property type="molecule type" value="Genomic_DNA"/>
</dbReference>
<evidence type="ECO:0000313" key="2">
    <source>
        <dbReference type="Proteomes" id="UP000800082"/>
    </source>
</evidence>
<dbReference type="GeneID" id="54350666"/>
<protein>
    <recommendedName>
        <fullName evidence="3">DDE-1 domain-containing protein</fullName>
    </recommendedName>
</protein>
<keyword evidence="2" id="KW-1185">Reference proteome</keyword>
<dbReference type="RefSeq" id="XP_033447760.1">
    <property type="nucleotide sequence ID" value="XM_033592998.1"/>
</dbReference>
<evidence type="ECO:0008006" key="3">
    <source>
        <dbReference type="Google" id="ProtNLM"/>
    </source>
</evidence>
<dbReference type="AlphaFoldDB" id="A0A6A5RK71"/>
<sequence>MPPYTSHILQLLDAFLKDNILSSFRVTSLVLDNLEVVLLRLEVKPCTLTLPLPRSTP</sequence>
<organism evidence="1 2">
    <name type="scientific">Didymella exigua CBS 183.55</name>
    <dbReference type="NCBI Taxonomy" id="1150837"/>
    <lineage>
        <taxon>Eukaryota</taxon>
        <taxon>Fungi</taxon>
        <taxon>Dikarya</taxon>
        <taxon>Ascomycota</taxon>
        <taxon>Pezizomycotina</taxon>
        <taxon>Dothideomycetes</taxon>
        <taxon>Pleosporomycetidae</taxon>
        <taxon>Pleosporales</taxon>
        <taxon>Pleosporineae</taxon>
        <taxon>Didymellaceae</taxon>
        <taxon>Didymella</taxon>
    </lineage>
</organism>
<reference evidence="1" key="1">
    <citation type="journal article" date="2020" name="Stud. Mycol.">
        <title>101 Dothideomycetes genomes: a test case for predicting lifestyles and emergence of pathogens.</title>
        <authorList>
            <person name="Haridas S."/>
            <person name="Albert R."/>
            <person name="Binder M."/>
            <person name="Bloem J."/>
            <person name="Labutti K."/>
            <person name="Salamov A."/>
            <person name="Andreopoulos B."/>
            <person name="Baker S."/>
            <person name="Barry K."/>
            <person name="Bills G."/>
            <person name="Bluhm B."/>
            <person name="Cannon C."/>
            <person name="Castanera R."/>
            <person name="Culley D."/>
            <person name="Daum C."/>
            <person name="Ezra D."/>
            <person name="Gonzalez J."/>
            <person name="Henrissat B."/>
            <person name="Kuo A."/>
            <person name="Liang C."/>
            <person name="Lipzen A."/>
            <person name="Lutzoni F."/>
            <person name="Magnuson J."/>
            <person name="Mondo S."/>
            <person name="Nolan M."/>
            <person name="Ohm R."/>
            <person name="Pangilinan J."/>
            <person name="Park H.-J."/>
            <person name="Ramirez L."/>
            <person name="Alfaro M."/>
            <person name="Sun H."/>
            <person name="Tritt A."/>
            <person name="Yoshinaga Y."/>
            <person name="Zwiers L.-H."/>
            <person name="Turgeon B."/>
            <person name="Goodwin S."/>
            <person name="Spatafora J."/>
            <person name="Crous P."/>
            <person name="Grigoriev I."/>
        </authorList>
    </citation>
    <scope>NUCLEOTIDE SEQUENCE</scope>
    <source>
        <strain evidence="1">CBS 183.55</strain>
    </source>
</reference>
<gene>
    <name evidence="1" type="ORF">M421DRAFT_421926</name>
</gene>
<dbReference type="Proteomes" id="UP000800082">
    <property type="component" value="Unassembled WGS sequence"/>
</dbReference>
<name>A0A6A5RK71_9PLEO</name>
<proteinExistence type="predicted"/>
<accession>A0A6A5RK71</accession>
<evidence type="ECO:0000313" key="1">
    <source>
        <dbReference type="EMBL" id="KAF1927508.1"/>
    </source>
</evidence>